<feature type="transmembrane region" description="Helical" evidence="1">
    <location>
        <begin position="45"/>
        <end position="61"/>
    </location>
</feature>
<evidence type="ECO:0000313" key="3">
    <source>
        <dbReference type="Proteomes" id="UP000305881"/>
    </source>
</evidence>
<keyword evidence="1" id="KW-0472">Membrane</keyword>
<dbReference type="STRING" id="675511.GCA_000341735_00452"/>
<dbReference type="EMBL" id="CP035467">
    <property type="protein sequence ID" value="QCW83044.1"/>
    <property type="molecule type" value="Genomic_DNA"/>
</dbReference>
<evidence type="ECO:0000313" key="2">
    <source>
        <dbReference type="EMBL" id="QCW83044.1"/>
    </source>
</evidence>
<dbReference type="AlphaFoldDB" id="A0A4P9UNV1"/>
<dbReference type="RefSeq" id="WP_017839102.1">
    <property type="nucleotide sequence ID" value="NZ_CP035467.1"/>
</dbReference>
<dbReference type="KEGG" id="mbur:EQU24_12945"/>
<keyword evidence="3" id="KW-1185">Reference proteome</keyword>
<gene>
    <name evidence="2" type="ORF">EQU24_12945</name>
</gene>
<keyword evidence="1" id="KW-0812">Transmembrane</keyword>
<keyword evidence="1" id="KW-1133">Transmembrane helix</keyword>
<sequence length="62" mass="6821">MENLSTTESLILGALVLLVLFWMGPGVKASLEHSKNAETDWKAVLFPLGFVVLFVLFLIAMV</sequence>
<accession>A0A4P9UNV1</accession>
<name>A0A4P9UNV1_METBY</name>
<dbReference type="Proteomes" id="UP000305881">
    <property type="component" value="Chromosome"/>
</dbReference>
<proteinExistence type="predicted"/>
<evidence type="ECO:0000256" key="1">
    <source>
        <dbReference type="SAM" id="Phobius"/>
    </source>
</evidence>
<protein>
    <submittedName>
        <fullName evidence="2">Uncharacterized protein</fullName>
    </submittedName>
</protein>
<reference evidence="3" key="1">
    <citation type="journal article" date="2019" name="J. Bacteriol.">
        <title>A Mutagenic Screen Identifies a TonB-Dependent Receptor Required for the Lanthanide Metal Switch in the Type I Methanotroph 'Methylotuvimicrobium buryatense' 5GB1C.</title>
        <authorList>
            <person name="Groom J.D."/>
            <person name="Ford S.M."/>
            <person name="Pesesky M.W."/>
            <person name="Lidstrom M.E."/>
        </authorList>
    </citation>
    <scope>NUCLEOTIDE SEQUENCE [LARGE SCALE GENOMIC DNA]</scope>
    <source>
        <strain evidence="3">5GB1C</strain>
    </source>
</reference>
<organism evidence="2 3">
    <name type="scientific">Methylotuvimicrobium buryatense</name>
    <name type="common">Methylomicrobium buryatense</name>
    <dbReference type="NCBI Taxonomy" id="95641"/>
    <lineage>
        <taxon>Bacteria</taxon>
        <taxon>Pseudomonadati</taxon>
        <taxon>Pseudomonadota</taxon>
        <taxon>Gammaproteobacteria</taxon>
        <taxon>Methylococcales</taxon>
        <taxon>Methylococcaceae</taxon>
        <taxon>Methylotuvimicrobium</taxon>
    </lineage>
</organism>